<dbReference type="EMBL" id="JAVRJZ010000002">
    <property type="protein sequence ID" value="KAK2726319.1"/>
    <property type="molecule type" value="Genomic_DNA"/>
</dbReference>
<evidence type="ECO:0000313" key="1">
    <source>
        <dbReference type="EMBL" id="KAK2726319.1"/>
    </source>
</evidence>
<dbReference type="PANTHER" id="PTHR15627:SF8">
    <property type="entry name" value="TRNA-URIDINE AMINOCARBOXYPROPYLTRANSFERASE 1"/>
    <property type="match status" value="1"/>
</dbReference>
<name>A0AA88IDL0_ARTSF</name>
<evidence type="ECO:0000313" key="2">
    <source>
        <dbReference type="Proteomes" id="UP001187531"/>
    </source>
</evidence>
<feature type="non-terminal residue" evidence="1">
    <location>
        <position position="1"/>
    </location>
</feature>
<sequence>MASPLQRGIAYSSMAKNVKADPFSKLEIKDDSFLNTISGRDICANCYKSRKFYCYSCYIPTDSVKNLIPFVELPFDVDVIKHPCETDGKSTAVHAAVIAPNNVRILTYPDVPDYQKDGSDVTLPEEEEGPVQFEVAKVIPLHKGGCKADIQNWRPISILHIFSEILEKVVHKLLYNFLQMNR</sequence>
<dbReference type="Proteomes" id="UP001187531">
    <property type="component" value="Unassembled WGS sequence"/>
</dbReference>
<comment type="caution">
    <text evidence="1">The sequence shown here is derived from an EMBL/GenBank/DDBJ whole genome shotgun (WGS) entry which is preliminary data.</text>
</comment>
<dbReference type="PANTHER" id="PTHR15627">
    <property type="entry name" value="NATURAL KILLER CELL-SPECIFIC ANTIGEN KLIP1"/>
    <property type="match status" value="1"/>
</dbReference>
<dbReference type="GO" id="GO:0005634">
    <property type="term" value="C:nucleus"/>
    <property type="evidence" value="ECO:0007669"/>
    <property type="project" value="TreeGrafter"/>
</dbReference>
<dbReference type="GO" id="GO:0016432">
    <property type="term" value="F:tRNA-uridine aminocarboxypropyltransferase activity"/>
    <property type="evidence" value="ECO:0007669"/>
    <property type="project" value="TreeGrafter"/>
</dbReference>
<proteinExistence type="predicted"/>
<keyword evidence="2" id="KW-1185">Reference proteome</keyword>
<dbReference type="AlphaFoldDB" id="A0AA88IDL0"/>
<protein>
    <submittedName>
        <fullName evidence="1">Uncharacterized protein</fullName>
    </submittedName>
</protein>
<accession>A0AA88IDL0</accession>
<dbReference type="InterPro" id="IPR051521">
    <property type="entry name" value="tRNA_Mod/Golgi_Maint"/>
</dbReference>
<organism evidence="1 2">
    <name type="scientific">Artemia franciscana</name>
    <name type="common">Brine shrimp</name>
    <name type="synonym">Artemia sanfranciscana</name>
    <dbReference type="NCBI Taxonomy" id="6661"/>
    <lineage>
        <taxon>Eukaryota</taxon>
        <taxon>Metazoa</taxon>
        <taxon>Ecdysozoa</taxon>
        <taxon>Arthropoda</taxon>
        <taxon>Crustacea</taxon>
        <taxon>Branchiopoda</taxon>
        <taxon>Anostraca</taxon>
        <taxon>Artemiidae</taxon>
        <taxon>Artemia</taxon>
    </lineage>
</organism>
<dbReference type="GO" id="GO:0006400">
    <property type="term" value="P:tRNA modification"/>
    <property type="evidence" value="ECO:0007669"/>
    <property type="project" value="TreeGrafter"/>
</dbReference>
<gene>
    <name evidence="1" type="ORF">QYM36_000682</name>
</gene>
<reference evidence="1" key="1">
    <citation type="submission" date="2023-07" db="EMBL/GenBank/DDBJ databases">
        <title>Chromosome-level genome assembly of Artemia franciscana.</title>
        <authorList>
            <person name="Jo E."/>
        </authorList>
    </citation>
    <scope>NUCLEOTIDE SEQUENCE</scope>
    <source>
        <tissue evidence="1">Whole body</tissue>
    </source>
</reference>